<keyword evidence="2" id="KW-1185">Reference proteome</keyword>
<proteinExistence type="predicted"/>
<protein>
    <submittedName>
        <fullName evidence="1">Uncharacterized protein</fullName>
    </submittedName>
</protein>
<dbReference type="AlphaFoldDB" id="A0A4R5AX23"/>
<evidence type="ECO:0000313" key="1">
    <source>
        <dbReference type="EMBL" id="TDD77115.1"/>
    </source>
</evidence>
<dbReference type="OrthoDB" id="1453576at2"/>
<dbReference type="Proteomes" id="UP000295278">
    <property type="component" value="Unassembled WGS sequence"/>
</dbReference>
<dbReference type="EMBL" id="SMFM01000002">
    <property type="protein sequence ID" value="TDD77115.1"/>
    <property type="molecule type" value="Genomic_DNA"/>
</dbReference>
<sequence>MIDRVYQTVKMLANSDVRGNMKPSDFDKALYNVMTEKFEEYPFDLTKYLNRQNRGLVGNGVENLPDIIRAKMEHFLTSGLLTYTEGKFTIPANVGYMESILYNGLSEISICKNMSEFNQLRRFKHTQPSIDYPIGLKINNVIEVLPAAITDKVTAYYLRKPLVPKWTFVVISDVEVFNPDALDFQDIDMHASEEDDIVSRLCVKFGINLKEQDLQMAGNNDEMQEDNKKTAN</sequence>
<name>A0A4R5AX23_9FLAO</name>
<reference evidence="1 2" key="1">
    <citation type="submission" date="2019-03" db="EMBL/GenBank/DDBJ databases">
        <title>Flavobacterium AT-3-2 sp. nov., isolated from arctic soil.</title>
        <authorList>
            <person name="Chaudhary D.K."/>
        </authorList>
    </citation>
    <scope>NUCLEOTIDE SEQUENCE [LARGE SCALE GENOMIC DNA]</scope>
    <source>
        <strain evidence="1 2">AT-3-2</strain>
    </source>
</reference>
<dbReference type="RefSeq" id="WP_131908911.1">
    <property type="nucleotide sequence ID" value="NZ_SMFM01000002.1"/>
</dbReference>
<accession>A0A4R5AX23</accession>
<comment type="caution">
    <text evidence="1">The sequence shown here is derived from an EMBL/GenBank/DDBJ whole genome shotgun (WGS) entry which is preliminary data.</text>
</comment>
<organism evidence="1 2">
    <name type="scientific">Flavobacterium caseinilyticum</name>
    <dbReference type="NCBI Taxonomy" id="2541732"/>
    <lineage>
        <taxon>Bacteria</taxon>
        <taxon>Pseudomonadati</taxon>
        <taxon>Bacteroidota</taxon>
        <taxon>Flavobacteriia</taxon>
        <taxon>Flavobacteriales</taxon>
        <taxon>Flavobacteriaceae</taxon>
        <taxon>Flavobacterium</taxon>
    </lineage>
</organism>
<evidence type="ECO:0000313" key="2">
    <source>
        <dbReference type="Proteomes" id="UP000295278"/>
    </source>
</evidence>
<gene>
    <name evidence="1" type="ORF">E0F89_05820</name>
</gene>